<evidence type="ECO:0000259" key="3">
    <source>
        <dbReference type="Pfam" id="PF20209"/>
    </source>
</evidence>
<dbReference type="Gene3D" id="3.40.50.300">
    <property type="entry name" value="P-loop containing nucleotide triphosphate hydrolases"/>
    <property type="match status" value="1"/>
</dbReference>
<organism evidence="4 5">
    <name type="scientific">Rotaria socialis</name>
    <dbReference type="NCBI Taxonomy" id="392032"/>
    <lineage>
        <taxon>Eukaryota</taxon>
        <taxon>Metazoa</taxon>
        <taxon>Spiralia</taxon>
        <taxon>Gnathifera</taxon>
        <taxon>Rotifera</taxon>
        <taxon>Eurotatoria</taxon>
        <taxon>Bdelloidea</taxon>
        <taxon>Philodinida</taxon>
        <taxon>Philodinidae</taxon>
        <taxon>Rotaria</taxon>
    </lineage>
</organism>
<feature type="non-terminal residue" evidence="4">
    <location>
        <position position="1"/>
    </location>
</feature>
<dbReference type="PANTHER" id="PTHR47642">
    <property type="entry name" value="ATP-DEPENDENT DNA HELICASE"/>
    <property type="match status" value="1"/>
</dbReference>
<dbReference type="InterPro" id="IPR025476">
    <property type="entry name" value="Helitron_helicase-like"/>
</dbReference>
<evidence type="ECO:0000313" key="5">
    <source>
        <dbReference type="Proteomes" id="UP000663838"/>
    </source>
</evidence>
<dbReference type="InterPro" id="IPR027417">
    <property type="entry name" value="P-loop_NTPase"/>
</dbReference>
<dbReference type="InterPro" id="IPR051055">
    <property type="entry name" value="PIF1_helicase"/>
</dbReference>
<dbReference type="InterPro" id="IPR046700">
    <property type="entry name" value="DUF6570"/>
</dbReference>
<dbReference type="Pfam" id="PF20209">
    <property type="entry name" value="DUF6570"/>
    <property type="match status" value="1"/>
</dbReference>
<accession>A0A821UMF5</accession>
<comment type="caution">
    <text evidence="4">The sequence shown here is derived from an EMBL/GenBank/DDBJ whole genome shotgun (WGS) entry which is preliminary data.</text>
</comment>
<feature type="domain" description="DUF6570" evidence="3">
    <location>
        <begin position="439"/>
        <end position="576"/>
    </location>
</feature>
<feature type="region of interest" description="Disordered" evidence="1">
    <location>
        <begin position="56"/>
        <end position="76"/>
    </location>
</feature>
<evidence type="ECO:0008006" key="6">
    <source>
        <dbReference type="Google" id="ProtNLM"/>
    </source>
</evidence>
<proteinExistence type="predicted"/>
<dbReference type="Pfam" id="PF14214">
    <property type="entry name" value="Helitron_like_N"/>
    <property type="match status" value="1"/>
</dbReference>
<evidence type="ECO:0000259" key="2">
    <source>
        <dbReference type="Pfam" id="PF14214"/>
    </source>
</evidence>
<feature type="region of interest" description="Disordered" evidence="1">
    <location>
        <begin position="290"/>
        <end position="309"/>
    </location>
</feature>
<dbReference type="PANTHER" id="PTHR47642:SF5">
    <property type="entry name" value="ATP-DEPENDENT DNA HELICASE"/>
    <property type="match status" value="1"/>
</dbReference>
<gene>
    <name evidence="4" type="ORF">TOA249_LOCUS30091</name>
</gene>
<dbReference type="EMBL" id="CAJOBS010005014">
    <property type="protein sequence ID" value="CAF4892279.1"/>
    <property type="molecule type" value="Genomic_DNA"/>
</dbReference>
<evidence type="ECO:0000256" key="1">
    <source>
        <dbReference type="SAM" id="MobiDB-lite"/>
    </source>
</evidence>
<name>A0A821UMF5_9BILA</name>
<feature type="region of interest" description="Disordered" evidence="1">
    <location>
        <begin position="172"/>
        <end position="191"/>
    </location>
</feature>
<sequence>MNNTFEHAQCSIASKTICLFWTHTESEIEARRSNVGNWSPNHFVPLLLPSDNSQSQNYLAQPKISGSGSTPTKATTKNNTLTQVRIPEFNADHNEMQPFQVPSTVITTTNEITTPRTKRRLQLAETCASVESTIVEHKRMQARERMAAKRAAATPEEAERQRILARERSAARRATLTQEKAEQQRTLARERSATRRALLTTEEVEQQRSIGREIHAARRAALTPREVEQQRSLAVGRSMPKRATATPIEAEEQRVLARERTAARRAARVSEEAKQQQTVAYKTTRLQKTVKQKQTVMKRKPNQDGKADWPKPVDMDCKVNCLKNFIQHMSMDSLAESVCGICNVRRFKRDLRHVPLSKIPSIELLKIHPDLHSMIPKIQEINSFNSNDSNVQSSTNNQSFTCINGMFFYEAGLYKTVDRKKRSLIHCDVCTECWSTLTKEKIPKFSATNKVWMGDIPKQLQGLTIPEQRLIALYRHNSCIVKLQSPFHSTSTAQSALKGNCISFPQYVINIATTLPLELDDLCDSLKIIFVGSRMPQRSQLKHILTVRKKKIYDALQWLNQNNPLYRYIIINQSTIDKLPDDYVPECLWATMEISNNTEAAESERSSYIPDPLANASESNTTTTVPITASAVLDVNGTTVSSDDVAEHLLGQMKVRMSGKMLESQSEEGAEQDPVYMIPRGNKPTNEYSNPNLLLGVFPTLFPYGCGALEDSSRPVQINFREHVRYLLSYGDRRFEEHYSFIFVLFNILQRRTSCFHAKLMTSRPYFQKSAQLLETLSSEDVATALLNISKASYSKVSDERINTLMKHIKVIGGHVMGSAHSRSALRTKIHSLCFNLDLPSLFVTINPADIHSPVVLYFAGVDLDLDRVLPEVLRTSYERAQIIATHPVATAKFFNCLIKSILKCLVLGGILSPTKAYFGTVESQGRGSLHLHLLIWRKHKYTPAQLKENIQNEDFRDNLLKYLEDVVKEDLGVFRDETNDGTSTASDIRVSIQETDSITNEVVAACLSTPNPASGDFHRIFCKDVVRLVETSNIHKHSTTCYKYSKGKSDTSKTYRMRMPHVLVKTSNIDLSTSQITMRRSHPWINNFNEWLISACRSNMDIKFIWSGNDAKALVCYITDYVTKSTLAFHDMFALAQQGVKSIEQQRVTDSMDNASEKSRKLVLRCYNMIASQQEVSDVQVASYLMNYDDHYTTHTFRNLFLISIENYLQAELSKVRLQEKDIDEERLEDMTTPFDEEQEEDTKQTEEQFLLEPTQTKNGAKLVMVNTRLAYQDRSKDLTALCLYDFVSHFHKKLIDKSDRRLIKNANESEGERLDTEGTKTNERYTFESAHPQASSHIVMKHTNPVVPVLVGPQIPRKEREETSERYSRALLTLFVPWRSVHDLCALNQTWADALEVQKPLISPASLKIIENIQLLHECKHDRDEHLRQVLVEAQSDDSIDPVLIPNYYEEDQNTEEDDPEQLLQMLSTVNETTTNAYSALNDNQEQRYLYDALQAIDNTDRFALLNDKRNVWNRNSDDIVHDSSTFVVAHSHHAPMIKEWKRDIENRRDKGRNYLISGENTVEIRDDEVQIEAVAAEIPTSPFKAQTTAVPPVTITTAILFPTKMDIIKQFTLNSQQKYAFMIVTSHLDGENQIHTGSADNQLLMCVPGCGGTGKSQLIRGITQYFQIIKRGKMLRKLAPTSIAAAEIDGLTIHSFLGESRKNSKKKQT</sequence>
<reference evidence="4" key="1">
    <citation type="submission" date="2021-02" db="EMBL/GenBank/DDBJ databases">
        <authorList>
            <person name="Nowell W R."/>
        </authorList>
    </citation>
    <scope>NUCLEOTIDE SEQUENCE</scope>
</reference>
<feature type="domain" description="Helitron helicase-like" evidence="2">
    <location>
        <begin position="723"/>
        <end position="936"/>
    </location>
</feature>
<feature type="compositionally biased region" description="Basic residues" evidence="1">
    <location>
        <begin position="290"/>
        <end position="300"/>
    </location>
</feature>
<feature type="region of interest" description="Disordered" evidence="1">
    <location>
        <begin position="223"/>
        <end position="248"/>
    </location>
</feature>
<feature type="compositionally biased region" description="Basic and acidic residues" evidence="1">
    <location>
        <begin position="179"/>
        <end position="191"/>
    </location>
</feature>
<protein>
    <recommendedName>
        <fullName evidence="6">ATP-dependent DNA helicase</fullName>
    </recommendedName>
</protein>
<dbReference type="Proteomes" id="UP000663838">
    <property type="component" value="Unassembled WGS sequence"/>
</dbReference>
<evidence type="ECO:0000313" key="4">
    <source>
        <dbReference type="EMBL" id="CAF4892279.1"/>
    </source>
</evidence>